<dbReference type="RefSeq" id="WP_008255376.1">
    <property type="nucleotide sequence ID" value="NZ_CAAHFK010000001.1"/>
</dbReference>
<evidence type="ECO:0000313" key="4">
    <source>
        <dbReference type="Proteomes" id="UP000198286"/>
    </source>
</evidence>
<dbReference type="Proteomes" id="UP000198286">
    <property type="component" value="Chromosome"/>
</dbReference>
<evidence type="ECO:0000313" key="3">
    <source>
        <dbReference type="EMBL" id="MDM3928884.1"/>
    </source>
</evidence>
<organism evidence="2 4">
    <name type="scientific">Mycobacterium intracellulare subsp. chimaera</name>
    <dbReference type="NCBI Taxonomy" id="222805"/>
    <lineage>
        <taxon>Bacteria</taxon>
        <taxon>Bacillati</taxon>
        <taxon>Actinomycetota</taxon>
        <taxon>Actinomycetes</taxon>
        <taxon>Mycobacteriales</taxon>
        <taxon>Mycobacteriaceae</taxon>
        <taxon>Mycobacterium</taxon>
        <taxon>Mycobacterium avium complex (MAC)</taxon>
    </lineage>
</organism>
<dbReference type="InterPro" id="IPR050312">
    <property type="entry name" value="IolE/XylAMocC-like"/>
</dbReference>
<dbReference type="KEGG" id="mchi:AN480_09720"/>
<reference evidence="5" key="3">
    <citation type="submission" date="2023-06" db="EMBL/GenBank/DDBJ databases">
        <title>Itaconate inhibition of nontuberculous mycobacteria.</title>
        <authorList>
            <person name="Spilker T."/>
        </authorList>
    </citation>
    <scope>NUCLEOTIDE SEQUENCE [LARGE SCALE GENOMIC DNA]</scope>
    <source>
        <strain evidence="5">FLAC1071</strain>
    </source>
</reference>
<reference evidence="2 4" key="1">
    <citation type="journal article" date="2017" name="Lancet Infect. Dis.">
        <title>Global outbreak of severe Mycobacterium chimaera disease after cardiac surgery: a molecular epidemiological study.</title>
        <authorList>
            <person name="van Ingen J."/>
            <person name="Kohl T."/>
            <person name="Kranzer K."/>
            <person name="Hasse B."/>
            <person name="Keller P."/>
            <person name="Szafranska A."/>
            <person name="Hillemann D."/>
            <person name="Chand M."/>
            <person name="Schreiber P."/>
            <person name="Sommerstein R."/>
            <person name="Berger C."/>
            <person name="Genoni M."/>
            <person name="Ruegg C."/>
            <person name="Troillet N."/>
            <person name="Widmer A.F."/>
            <person name="Becker S.L."/>
            <person name="Herrmann M."/>
            <person name="Eckmanns T."/>
            <person name="Haller S."/>
            <person name="Hoeller C."/>
            <person name="Debast S.B."/>
            <person name="Wolfhagen M.J."/>
            <person name="Hopman J."/>
            <person name="Kluytmans J."/>
            <person name="Langelaar M."/>
            <person name="Notermans D.W."/>
            <person name="ten Oever J."/>
            <person name="van den Barselaar P."/>
            <person name="Vonk A.B.A."/>
            <person name="Vos M.C."/>
            <person name="Ahmed N."/>
            <person name="Brown T."/>
            <person name="Crook D."/>
            <person name="Lamagni T."/>
            <person name="Phin N."/>
            <person name="Smith E.G."/>
            <person name="Zambon M."/>
            <person name="Serr A."/>
            <person name="Goetting T."/>
            <person name="Ebner W."/>
            <person name="Thuermer A."/>
            <person name="Utpatel C."/>
            <person name="Sproer C."/>
            <person name="Bunk B."/>
            <person name="Nubel U."/>
            <person name="Bloemberg G."/>
            <person name="Bottger E."/>
            <person name="Niemann S."/>
            <person name="Wagner D."/>
            <person name="Sax H."/>
        </authorList>
    </citation>
    <scope>NUCLEOTIDE SEQUENCE [LARGE SCALE GENOMIC DNA]</scope>
    <source>
        <strain evidence="2 4">ZUERICH-2</strain>
    </source>
</reference>
<dbReference type="AlphaFoldDB" id="A0A7U5MJ22"/>
<evidence type="ECO:0000313" key="5">
    <source>
        <dbReference type="Proteomes" id="UP001529272"/>
    </source>
</evidence>
<evidence type="ECO:0000313" key="2">
    <source>
        <dbReference type="EMBL" id="ASL14491.1"/>
    </source>
</evidence>
<dbReference type="PANTHER" id="PTHR12110:SF48">
    <property type="entry name" value="BLL3656 PROTEIN"/>
    <property type="match status" value="1"/>
</dbReference>
<dbReference type="InterPro" id="IPR013022">
    <property type="entry name" value="Xyl_isomerase-like_TIM-brl"/>
</dbReference>
<gene>
    <name evidence="2" type="ORF">MYCOZU2_02074</name>
    <name evidence="3" type="ORF">QRB35_23135</name>
</gene>
<dbReference type="Proteomes" id="UP001529272">
    <property type="component" value="Unassembled WGS sequence"/>
</dbReference>
<dbReference type="Gene3D" id="3.20.20.150">
    <property type="entry name" value="Divalent-metal-dependent TIM barrel enzymes"/>
    <property type="match status" value="1"/>
</dbReference>
<feature type="domain" description="Xylose isomerase-like TIM barrel" evidence="1">
    <location>
        <begin position="22"/>
        <end position="248"/>
    </location>
</feature>
<dbReference type="SUPFAM" id="SSF51658">
    <property type="entry name" value="Xylose isomerase-like"/>
    <property type="match status" value="1"/>
</dbReference>
<dbReference type="Pfam" id="PF01261">
    <property type="entry name" value="AP_endonuc_2"/>
    <property type="match status" value="1"/>
</dbReference>
<name>A0A7U5MJ22_MYCIT</name>
<keyword evidence="5" id="KW-1185">Reference proteome</keyword>
<proteinExistence type="predicted"/>
<reference evidence="3" key="4">
    <citation type="submission" date="2023-06" db="EMBL/GenBank/DDBJ databases">
        <authorList>
            <person name="Spilker T."/>
        </authorList>
    </citation>
    <scope>NUCLEOTIDE SEQUENCE</scope>
    <source>
        <strain evidence="3">FLAC1071</strain>
    </source>
</reference>
<evidence type="ECO:0000259" key="1">
    <source>
        <dbReference type="Pfam" id="PF01261"/>
    </source>
</evidence>
<reference evidence="3 5" key="2">
    <citation type="submission" date="2023-06" db="EMBL/GenBank/DDBJ databases">
        <title>Itaconate inhibition of nontuberculous mycobacteria.</title>
        <authorList>
            <person name="Breen P."/>
            <person name="Zimbric M."/>
            <person name="Caverly L."/>
        </authorList>
    </citation>
    <scope>NUCLEOTIDE SEQUENCE [LARGE SCALE GENOMIC DNA]</scope>
    <source>
        <strain evidence="3 5">FLAC1071</strain>
    </source>
</reference>
<protein>
    <submittedName>
        <fullName evidence="3">TIM barrel protein</fullName>
    </submittedName>
    <submittedName>
        <fullName evidence="2">Xylose isomerase domain-containing protein</fullName>
    </submittedName>
</protein>
<dbReference type="InterPro" id="IPR036237">
    <property type="entry name" value="Xyl_isomerase-like_sf"/>
</dbReference>
<dbReference type="EMBL" id="JASZZX010000027">
    <property type="protein sequence ID" value="MDM3928884.1"/>
    <property type="molecule type" value="Genomic_DNA"/>
</dbReference>
<keyword evidence="2" id="KW-0413">Isomerase</keyword>
<accession>A0A7U5MJ22</accession>
<sequence>MDRLGIEFLSIFGMPPLEFISLTAELGCHYISTALYGVPLAELGYPTYSLKDDERLRREVIAALADTGVKISLGEGLLILPERDSATLAADLDVMAELGAEKINVVSFEPDLRRSCDEFAAITEMAAQRGMTTVTEVVPGFTIGNLHTGMTVVEYVDRPEFRLLIDTMHIARLGTQPADLAEVPESCIGYIQLSDTTMVSQFDDYNFEAMNERLVPGAGEVPLKEYLAELPRDVVVGLEMPQREAALAGIGAVERLRPGIEAARKLLASI</sequence>
<dbReference type="GO" id="GO:0016853">
    <property type="term" value="F:isomerase activity"/>
    <property type="evidence" value="ECO:0007669"/>
    <property type="project" value="UniProtKB-KW"/>
</dbReference>
<dbReference type="EMBL" id="CP015267">
    <property type="protein sequence ID" value="ASL14491.1"/>
    <property type="molecule type" value="Genomic_DNA"/>
</dbReference>
<dbReference type="PANTHER" id="PTHR12110">
    <property type="entry name" value="HYDROXYPYRUVATE ISOMERASE"/>
    <property type="match status" value="1"/>
</dbReference>